<sequence length="393" mass="40154">MTHLDAVRLTAPGLYTAAGADPAAVWEALVAGKDTSRPYEALAGTWPGADAVFLVDDPDAAALGVHRRVLRTSEKQARMALYGARLSLAGRGPVGGERWGLYLGLPTVDEELLRFTALDGLRQAAGSPDRVAALFAREVPPFSGLSHLNSTAAAHISAAFGLTGAMAAYSPYADAGLEALIDGVLSVAEGENEAAVVGAVSPKIHPLLFPQYEELGWNGATPGEGAAFLLAAGARDVPVQDAPDHGGSPSARLAGYGRAFGADGDERTAAITGAVRTALEMARTDADGIGWLLPDAVWTAEGERAQRAALDEVFADAVERPAVIGTERATGVLGPAHPLAHVLLALHGLAGGRRLAAAGGAVREEALPTPRALVLACGARGQVCAVVLEGVGT</sequence>
<accession>A0A640S2S0</accession>
<dbReference type="Gene3D" id="3.40.47.10">
    <property type="match status" value="1"/>
</dbReference>
<dbReference type="SUPFAM" id="SSF53901">
    <property type="entry name" value="Thiolase-like"/>
    <property type="match status" value="2"/>
</dbReference>
<protein>
    <submittedName>
        <fullName evidence="2">Putative beta-ketoacyl synthase</fullName>
    </submittedName>
</protein>
<dbReference type="Pfam" id="PF00109">
    <property type="entry name" value="ketoacyl-synt"/>
    <property type="match status" value="1"/>
</dbReference>
<proteinExistence type="predicted"/>
<dbReference type="GO" id="GO:0016747">
    <property type="term" value="F:acyltransferase activity, transferring groups other than amino-acyl groups"/>
    <property type="evidence" value="ECO:0007669"/>
    <property type="project" value="UniProtKB-ARBA"/>
</dbReference>
<dbReference type="Proteomes" id="UP000435837">
    <property type="component" value="Unassembled WGS sequence"/>
</dbReference>
<dbReference type="OrthoDB" id="4763365at2"/>
<evidence type="ECO:0000313" key="3">
    <source>
        <dbReference type="Proteomes" id="UP000435837"/>
    </source>
</evidence>
<dbReference type="RefSeq" id="WP_159471423.1">
    <property type="nucleotide sequence ID" value="NZ_BAAATH010000021.1"/>
</dbReference>
<comment type="caution">
    <text evidence="2">The sequence shown here is derived from an EMBL/GenBank/DDBJ whole genome shotgun (WGS) entry which is preliminary data.</text>
</comment>
<reference evidence="2 3" key="1">
    <citation type="submission" date="2019-12" db="EMBL/GenBank/DDBJ databases">
        <title>Whole genome shotgun sequence of Streptomyces caniferus NBRC 15389.</title>
        <authorList>
            <person name="Ichikawa N."/>
            <person name="Kimura A."/>
            <person name="Kitahashi Y."/>
            <person name="Komaki H."/>
            <person name="Tamura T."/>
        </authorList>
    </citation>
    <scope>NUCLEOTIDE SEQUENCE [LARGE SCALE GENOMIC DNA]</scope>
    <source>
        <strain evidence="2 3">NBRC 15389</strain>
    </source>
</reference>
<dbReference type="AlphaFoldDB" id="A0A640S2S0"/>
<dbReference type="EMBL" id="BLIN01000002">
    <property type="protein sequence ID" value="GFE05429.1"/>
    <property type="molecule type" value="Genomic_DNA"/>
</dbReference>
<dbReference type="InterPro" id="IPR014030">
    <property type="entry name" value="Ketoacyl_synth_N"/>
</dbReference>
<evidence type="ECO:0000313" key="2">
    <source>
        <dbReference type="EMBL" id="GFE05429.1"/>
    </source>
</evidence>
<dbReference type="InterPro" id="IPR016039">
    <property type="entry name" value="Thiolase-like"/>
</dbReference>
<name>A0A640S2S0_9ACTN</name>
<organism evidence="2 3">
    <name type="scientific">Streptomyces caniferus</name>
    <dbReference type="NCBI Taxonomy" id="285557"/>
    <lineage>
        <taxon>Bacteria</taxon>
        <taxon>Bacillati</taxon>
        <taxon>Actinomycetota</taxon>
        <taxon>Actinomycetes</taxon>
        <taxon>Kitasatosporales</taxon>
        <taxon>Streptomycetaceae</taxon>
        <taxon>Streptomyces</taxon>
    </lineage>
</organism>
<feature type="domain" description="Beta-ketoacyl synthase-like N-terminal" evidence="1">
    <location>
        <begin position="9"/>
        <end position="216"/>
    </location>
</feature>
<evidence type="ECO:0000259" key="1">
    <source>
        <dbReference type="Pfam" id="PF00109"/>
    </source>
</evidence>
<dbReference type="GeneID" id="96637429"/>
<gene>
    <name evidence="2" type="ORF">Scani_16970</name>
</gene>